<name>K0T1Y5_THAOC</name>
<dbReference type="AlphaFoldDB" id="K0T1Y5"/>
<feature type="region of interest" description="Disordered" evidence="1">
    <location>
        <begin position="1"/>
        <end position="20"/>
    </location>
</feature>
<reference evidence="2 3" key="1">
    <citation type="journal article" date="2012" name="Genome Biol.">
        <title>Genome and low-iron response of an oceanic diatom adapted to chronic iron limitation.</title>
        <authorList>
            <person name="Lommer M."/>
            <person name="Specht M."/>
            <person name="Roy A.S."/>
            <person name="Kraemer L."/>
            <person name="Andreson R."/>
            <person name="Gutowska M.A."/>
            <person name="Wolf J."/>
            <person name="Bergner S.V."/>
            <person name="Schilhabel M.B."/>
            <person name="Klostermeier U.C."/>
            <person name="Beiko R.G."/>
            <person name="Rosenstiel P."/>
            <person name="Hippler M."/>
            <person name="Laroche J."/>
        </authorList>
    </citation>
    <scope>NUCLEOTIDE SEQUENCE [LARGE SCALE GENOMIC DNA]</scope>
    <source>
        <strain evidence="2 3">CCMP1005</strain>
    </source>
</reference>
<dbReference type="EMBL" id="AGNL01006808">
    <property type="protein sequence ID" value="EJK71775.1"/>
    <property type="molecule type" value="Genomic_DNA"/>
</dbReference>
<protein>
    <submittedName>
        <fullName evidence="2">Uncharacterized protein</fullName>
    </submittedName>
</protein>
<proteinExistence type="predicted"/>
<sequence>MTGATATRGGSPRPPPLTRRRVRFADNLPHYEPQHAAAGVAWPFAKNQTLHTHPVDPITFPTPEDDGDWGRGAPEREPARATEGQSASFYVEDSPGRKSPDSADTAADAIQIPLTPPVMPPAQRYVCLAPVSPHAHRRRRPAYLSEYSIGDEGSPRDMAGDSSDPRLLTLAASRLRELDGAFVLRSDLRWTYAVVVRVILPKETVDDDNIQSCQIEFIVSKAGATKNVSYGRWASGVRAIRHPDGEEVDEFYYKLRS</sequence>
<feature type="region of interest" description="Disordered" evidence="1">
    <location>
        <begin position="51"/>
        <end position="104"/>
    </location>
</feature>
<evidence type="ECO:0000313" key="3">
    <source>
        <dbReference type="Proteomes" id="UP000266841"/>
    </source>
</evidence>
<evidence type="ECO:0000256" key="1">
    <source>
        <dbReference type="SAM" id="MobiDB-lite"/>
    </source>
</evidence>
<keyword evidence="3" id="KW-1185">Reference proteome</keyword>
<comment type="caution">
    <text evidence="2">The sequence shown here is derived from an EMBL/GenBank/DDBJ whole genome shotgun (WGS) entry which is preliminary data.</text>
</comment>
<dbReference type="Proteomes" id="UP000266841">
    <property type="component" value="Unassembled WGS sequence"/>
</dbReference>
<dbReference type="eggNOG" id="ENOG502TAXW">
    <property type="taxonomic scope" value="Eukaryota"/>
</dbReference>
<evidence type="ECO:0000313" key="2">
    <source>
        <dbReference type="EMBL" id="EJK71775.1"/>
    </source>
</evidence>
<accession>K0T1Y5</accession>
<dbReference type="OrthoDB" id="10670750at2759"/>
<gene>
    <name evidence="2" type="ORF">THAOC_06756</name>
</gene>
<organism evidence="2 3">
    <name type="scientific">Thalassiosira oceanica</name>
    <name type="common">Marine diatom</name>
    <dbReference type="NCBI Taxonomy" id="159749"/>
    <lineage>
        <taxon>Eukaryota</taxon>
        <taxon>Sar</taxon>
        <taxon>Stramenopiles</taxon>
        <taxon>Ochrophyta</taxon>
        <taxon>Bacillariophyta</taxon>
        <taxon>Coscinodiscophyceae</taxon>
        <taxon>Thalassiosirophycidae</taxon>
        <taxon>Thalassiosirales</taxon>
        <taxon>Thalassiosiraceae</taxon>
        <taxon>Thalassiosira</taxon>
    </lineage>
</organism>